<keyword evidence="1" id="KW-0862">Zinc</keyword>
<dbReference type="InterPro" id="IPR003737">
    <property type="entry name" value="GlcNAc_PI_deacetylase-related"/>
</dbReference>
<gene>
    <name evidence="3" type="ordered locus">Bcav_1124</name>
</gene>
<dbReference type="KEGG" id="bcv:Bcav_1124"/>
<dbReference type="STRING" id="471853.Bcav_1124"/>
<evidence type="ECO:0000313" key="4">
    <source>
        <dbReference type="Proteomes" id="UP000007962"/>
    </source>
</evidence>
<dbReference type="Gene3D" id="3.40.50.10320">
    <property type="entry name" value="LmbE-like"/>
    <property type="match status" value="1"/>
</dbReference>
<feature type="transmembrane region" description="Helical" evidence="2">
    <location>
        <begin position="435"/>
        <end position="452"/>
    </location>
</feature>
<dbReference type="HOGENOM" id="CLU_049311_2_3_11"/>
<dbReference type="eggNOG" id="COG2120">
    <property type="taxonomic scope" value="Bacteria"/>
</dbReference>
<keyword evidence="4" id="KW-1185">Reference proteome</keyword>
<proteinExistence type="predicted"/>
<dbReference type="SUPFAM" id="SSF102588">
    <property type="entry name" value="LmbE-like"/>
    <property type="match status" value="1"/>
</dbReference>
<feature type="transmembrane region" description="Helical" evidence="2">
    <location>
        <begin position="402"/>
        <end position="423"/>
    </location>
</feature>
<dbReference type="PANTHER" id="PTHR12993:SF26">
    <property type="entry name" value="1D-MYO-INOSITOL 2-ACETAMIDO-2-DEOXY-ALPHA-D-GLUCOPYRANOSIDE DEACETYLASE"/>
    <property type="match status" value="1"/>
</dbReference>
<dbReference type="Proteomes" id="UP000007962">
    <property type="component" value="Chromosome"/>
</dbReference>
<keyword evidence="2" id="KW-0812">Transmembrane</keyword>
<evidence type="ECO:0000256" key="2">
    <source>
        <dbReference type="SAM" id="Phobius"/>
    </source>
</evidence>
<dbReference type="InterPro" id="IPR024078">
    <property type="entry name" value="LmbE-like_dom_sf"/>
</dbReference>
<evidence type="ECO:0000256" key="1">
    <source>
        <dbReference type="ARBA" id="ARBA00022833"/>
    </source>
</evidence>
<dbReference type="RefSeq" id="WP_015881624.1">
    <property type="nucleotide sequence ID" value="NC_012669.1"/>
</dbReference>
<accession>C5C0Y0</accession>
<dbReference type="AlphaFoldDB" id="C5C0Y0"/>
<keyword evidence="2" id="KW-1133">Transmembrane helix</keyword>
<dbReference type="GO" id="GO:0016811">
    <property type="term" value="F:hydrolase activity, acting on carbon-nitrogen (but not peptide) bonds, in linear amides"/>
    <property type="evidence" value="ECO:0007669"/>
    <property type="project" value="TreeGrafter"/>
</dbReference>
<keyword evidence="2" id="KW-0472">Membrane</keyword>
<organism evidence="3 4">
    <name type="scientific">Beutenbergia cavernae (strain ATCC BAA-8 / DSM 12333 / CCUG 43141 / JCM 11478 / NBRC 16432 / NCIMB 13614 / HKI 0122)</name>
    <dbReference type="NCBI Taxonomy" id="471853"/>
    <lineage>
        <taxon>Bacteria</taxon>
        <taxon>Bacillati</taxon>
        <taxon>Actinomycetota</taxon>
        <taxon>Actinomycetes</taxon>
        <taxon>Micrococcales</taxon>
        <taxon>Beutenbergiaceae</taxon>
        <taxon>Beutenbergia</taxon>
    </lineage>
</organism>
<name>C5C0Y0_BEUC1</name>
<evidence type="ECO:0000313" key="3">
    <source>
        <dbReference type="EMBL" id="ACQ79384.1"/>
    </source>
</evidence>
<reference evidence="3 4" key="1">
    <citation type="journal article" date="2009" name="Stand. Genomic Sci.">
        <title>Complete genome sequence of Beutenbergia cavernae type strain (HKI 0122).</title>
        <authorList>
            <person name="Land M."/>
            <person name="Pukall R."/>
            <person name="Abt B."/>
            <person name="Goker M."/>
            <person name="Rohde M."/>
            <person name="Glavina Del Rio T."/>
            <person name="Tice H."/>
            <person name="Copeland A."/>
            <person name="Cheng J.F."/>
            <person name="Lucas S."/>
            <person name="Chen F."/>
            <person name="Nolan M."/>
            <person name="Bruce D."/>
            <person name="Goodwin L."/>
            <person name="Pitluck S."/>
            <person name="Ivanova N."/>
            <person name="Mavromatis K."/>
            <person name="Ovchinnikova G."/>
            <person name="Pati A."/>
            <person name="Chen A."/>
            <person name="Palaniappan K."/>
            <person name="Hauser L."/>
            <person name="Chang Y.J."/>
            <person name="Jefferies C.C."/>
            <person name="Saunders E."/>
            <person name="Brettin T."/>
            <person name="Detter J.C."/>
            <person name="Han C."/>
            <person name="Chain P."/>
            <person name="Bristow J."/>
            <person name="Eisen J.A."/>
            <person name="Markowitz V."/>
            <person name="Hugenholtz P."/>
            <person name="Kyrpides N.C."/>
            <person name="Klenk H.P."/>
            <person name="Lapidus A."/>
        </authorList>
    </citation>
    <scope>NUCLEOTIDE SEQUENCE [LARGE SCALE GENOMIC DNA]</scope>
    <source>
        <strain evidence="4">ATCC BAA-8 / DSM 12333 / NBRC 16432</strain>
    </source>
</reference>
<dbReference type="GO" id="GO:0016137">
    <property type="term" value="P:glycoside metabolic process"/>
    <property type="evidence" value="ECO:0007669"/>
    <property type="project" value="UniProtKB-ARBA"/>
</dbReference>
<feature type="transmembrane region" description="Helical" evidence="2">
    <location>
        <begin position="344"/>
        <end position="363"/>
    </location>
</feature>
<sequence>MIAPDGPLLAVFAHPDDETLTGGGVLALAVARGRRTVVVTANRGERGEIIPLELAHLEGRPDDVAALRTQELRGALAELGVAEHRFLDELAVGPRPVRYTDSGMAWLAPGRAGPAPDAAGDALTSADIGPAAAALAELVRQLRPSLVVTDEPGGGYGHPDHVRTHAIVVRALEVAALRPGSDGAPPWDVPVLAWVVRDAERLRAARAAVTEATEPLALRGADGAPLVAPGAAEELPSIARAPEQVDVELDLVPVLPRLVAAMRAYRSQAQAVTVPVLDAAAPDPGALSPDQAAVGWFALSNGVLAPILPVVSLQLAKGDVDDVGLGRPLSRNGEPSAPARSGGVYAAAAVAVCVVLGVLVGAGGTAVHRWVVTPWQLPLGAVLALGAVAAGAFLARGLGHGAALFGYAVGLVATVQAMAFLQPGGDVLIASDGRSLVWLYGSVLVCGLAAFAPRRWFADAPRT</sequence>
<dbReference type="Pfam" id="PF02585">
    <property type="entry name" value="PIG-L"/>
    <property type="match status" value="1"/>
</dbReference>
<dbReference type="PANTHER" id="PTHR12993">
    <property type="entry name" value="N-ACETYLGLUCOSAMINYL-PHOSPHATIDYLINOSITOL DE-N-ACETYLASE-RELATED"/>
    <property type="match status" value="1"/>
</dbReference>
<protein>
    <submittedName>
        <fullName evidence="3">LmbE family protein</fullName>
    </submittedName>
</protein>
<dbReference type="EMBL" id="CP001618">
    <property type="protein sequence ID" value="ACQ79384.1"/>
    <property type="molecule type" value="Genomic_DNA"/>
</dbReference>
<feature type="transmembrane region" description="Helical" evidence="2">
    <location>
        <begin position="375"/>
        <end position="395"/>
    </location>
</feature>